<organism evidence="2">
    <name type="scientific">Sedimenticola thiotaurini</name>
    <dbReference type="NCBI Taxonomy" id="1543721"/>
    <lineage>
        <taxon>Bacteria</taxon>
        <taxon>Pseudomonadati</taxon>
        <taxon>Pseudomonadota</taxon>
        <taxon>Gammaproteobacteria</taxon>
        <taxon>Chromatiales</taxon>
        <taxon>Sedimenticolaceae</taxon>
        <taxon>Sedimenticola</taxon>
    </lineage>
</organism>
<dbReference type="Proteomes" id="UP000886251">
    <property type="component" value="Unassembled WGS sequence"/>
</dbReference>
<dbReference type="Pfam" id="PF07254">
    <property type="entry name" value="Cpta_toxin"/>
    <property type="match status" value="1"/>
</dbReference>
<proteinExistence type="predicted"/>
<evidence type="ECO:0000256" key="1">
    <source>
        <dbReference type="SAM" id="Phobius"/>
    </source>
</evidence>
<evidence type="ECO:0008006" key="3">
    <source>
        <dbReference type="Google" id="ProtNLM"/>
    </source>
</evidence>
<keyword evidence="1" id="KW-1133">Transmembrane helix</keyword>
<dbReference type="AlphaFoldDB" id="A0A831RLX0"/>
<evidence type="ECO:0000313" key="2">
    <source>
        <dbReference type="EMBL" id="HEB95306.1"/>
    </source>
</evidence>
<dbReference type="InterPro" id="IPR009883">
    <property type="entry name" value="YgfX"/>
</dbReference>
<keyword evidence="1" id="KW-0472">Membrane</keyword>
<accession>A0A831RLX0</accession>
<name>A0A831RLX0_9GAMM</name>
<reference evidence="2" key="1">
    <citation type="journal article" date="2020" name="mSystems">
        <title>Genome- and Community-Level Interaction Insights into Carbon Utilization and Element Cycling Functions of Hydrothermarchaeota in Hydrothermal Sediment.</title>
        <authorList>
            <person name="Zhou Z."/>
            <person name="Liu Y."/>
            <person name="Xu W."/>
            <person name="Pan J."/>
            <person name="Luo Z.H."/>
            <person name="Li M."/>
        </authorList>
    </citation>
    <scope>NUCLEOTIDE SEQUENCE [LARGE SCALE GENOMIC DNA]</scope>
    <source>
        <strain evidence="2">HyVt-443</strain>
    </source>
</reference>
<keyword evidence="1" id="KW-0812">Transmembrane</keyword>
<feature type="transmembrane region" description="Helical" evidence="1">
    <location>
        <begin position="17"/>
        <end position="35"/>
    </location>
</feature>
<gene>
    <name evidence="2" type="ORF">ENI96_02605</name>
</gene>
<comment type="caution">
    <text evidence="2">The sequence shown here is derived from an EMBL/GenBank/DDBJ whole genome shotgun (WGS) entry which is preliminary data.</text>
</comment>
<dbReference type="EMBL" id="DRKP01000031">
    <property type="protein sequence ID" value="HEB95306.1"/>
    <property type="molecule type" value="Genomic_DNA"/>
</dbReference>
<sequence length="139" mass="15135">MKISPPDLAVEIRPSRLLGGFILSSHAAAVVPVAALGQRHGAFLLLLVAVLLSALAAWRRHMTGTVRLVLQGEGGCLLLRNDGTARPARLLGHSRVWPHLMVLNLRLDEGGRRCLVLLPDNCDAGQRRRLRVRLLNAPP</sequence>
<feature type="transmembrane region" description="Helical" evidence="1">
    <location>
        <begin position="41"/>
        <end position="58"/>
    </location>
</feature>
<protein>
    <recommendedName>
        <fullName evidence="3">Toxin CptA</fullName>
    </recommendedName>
</protein>